<evidence type="ECO:0000256" key="6">
    <source>
        <dbReference type="SAM" id="Phobius"/>
    </source>
</evidence>
<evidence type="ECO:0000256" key="2">
    <source>
        <dbReference type="ARBA" id="ARBA00022692"/>
    </source>
</evidence>
<feature type="transmembrane region" description="Helical" evidence="6">
    <location>
        <begin position="664"/>
        <end position="688"/>
    </location>
</feature>
<comment type="caution">
    <text evidence="8">The sequence shown here is derived from an EMBL/GenBank/DDBJ whole genome shotgun (WGS) entry which is preliminary data.</text>
</comment>
<dbReference type="SUPFAM" id="SSF47473">
    <property type="entry name" value="EF-hand"/>
    <property type="match status" value="1"/>
</dbReference>
<name>A0A397B2I7_APHAT</name>
<protein>
    <recommendedName>
        <fullName evidence="7">Anoctamin transmembrane domain-containing protein</fullName>
    </recommendedName>
</protein>
<reference evidence="8 9" key="1">
    <citation type="submission" date="2018-08" db="EMBL/GenBank/DDBJ databases">
        <title>Aphanomyces genome sequencing and annotation.</title>
        <authorList>
            <person name="Minardi D."/>
            <person name="Oidtmann B."/>
            <person name="Van Der Giezen M."/>
            <person name="Studholme D.J."/>
        </authorList>
    </citation>
    <scope>NUCLEOTIDE SEQUENCE [LARGE SCALE GENOMIC DNA]</scope>
    <source>
        <strain evidence="8 9">Kv</strain>
    </source>
</reference>
<evidence type="ECO:0000259" key="7">
    <source>
        <dbReference type="Pfam" id="PF04547"/>
    </source>
</evidence>
<dbReference type="Pfam" id="PF04547">
    <property type="entry name" value="Anoctamin"/>
    <property type="match status" value="2"/>
</dbReference>
<dbReference type="InterPro" id="IPR018247">
    <property type="entry name" value="EF_Hand_1_Ca_BS"/>
</dbReference>
<feature type="transmembrane region" description="Helical" evidence="6">
    <location>
        <begin position="742"/>
        <end position="766"/>
    </location>
</feature>
<evidence type="ECO:0000313" key="8">
    <source>
        <dbReference type="EMBL" id="RHY12735.1"/>
    </source>
</evidence>
<evidence type="ECO:0000256" key="1">
    <source>
        <dbReference type="ARBA" id="ARBA00004141"/>
    </source>
</evidence>
<dbReference type="GO" id="GO:0016020">
    <property type="term" value="C:membrane"/>
    <property type="evidence" value="ECO:0007669"/>
    <property type="project" value="UniProtKB-SubCell"/>
</dbReference>
<dbReference type="InterPro" id="IPR007632">
    <property type="entry name" value="Anoctamin"/>
</dbReference>
<keyword evidence="4 6" id="KW-1133">Transmembrane helix</keyword>
<gene>
    <name evidence="8" type="ORF">DYB36_004108</name>
</gene>
<dbReference type="Proteomes" id="UP000265427">
    <property type="component" value="Unassembled WGS sequence"/>
</dbReference>
<dbReference type="PROSITE" id="PS00018">
    <property type="entry name" value="EF_HAND_1"/>
    <property type="match status" value="1"/>
</dbReference>
<feature type="transmembrane region" description="Helical" evidence="6">
    <location>
        <begin position="801"/>
        <end position="819"/>
    </location>
</feature>
<dbReference type="InterPro" id="IPR049452">
    <property type="entry name" value="Anoctamin_TM"/>
</dbReference>
<evidence type="ECO:0000256" key="4">
    <source>
        <dbReference type="ARBA" id="ARBA00022989"/>
    </source>
</evidence>
<dbReference type="VEuPathDB" id="FungiDB:H257_00034"/>
<dbReference type="GO" id="GO:0005254">
    <property type="term" value="F:chloride channel activity"/>
    <property type="evidence" value="ECO:0007669"/>
    <property type="project" value="TreeGrafter"/>
</dbReference>
<evidence type="ECO:0000256" key="5">
    <source>
        <dbReference type="ARBA" id="ARBA00023136"/>
    </source>
</evidence>
<feature type="domain" description="Anoctamin transmembrane" evidence="7">
    <location>
        <begin position="799"/>
        <end position="1099"/>
    </location>
</feature>
<dbReference type="EMBL" id="QUSZ01004793">
    <property type="protein sequence ID" value="RHY12735.1"/>
    <property type="molecule type" value="Genomic_DNA"/>
</dbReference>
<keyword evidence="3" id="KW-0106">Calcium</keyword>
<dbReference type="PANTHER" id="PTHR12308">
    <property type="entry name" value="ANOCTAMIN"/>
    <property type="match status" value="1"/>
</dbReference>
<comment type="subcellular location">
    <subcellularLocation>
        <location evidence="1">Membrane</location>
        <topology evidence="1">Multi-pass membrane protein</topology>
    </subcellularLocation>
</comment>
<dbReference type="AlphaFoldDB" id="A0A397B2I7"/>
<keyword evidence="2 6" id="KW-0812">Transmembrane</keyword>
<feature type="transmembrane region" description="Helical" evidence="6">
    <location>
        <begin position="840"/>
        <end position="861"/>
    </location>
</feature>
<evidence type="ECO:0000313" key="9">
    <source>
        <dbReference type="Proteomes" id="UP000265427"/>
    </source>
</evidence>
<keyword evidence="5 6" id="KW-0472">Membrane</keyword>
<sequence>MTGRRMSMMTMLHFDVGWLLVPAIATALLLPFFYVFATWDHDTFRQYPLLPGPLDWGSKEFMFRCWLSKFTRVGWSSRDKLLAPCPRIALQTKFTILDTEIANVKASLGMQSSPESISAVPLFFPQILCGYLLVQLLGNSNFPCPVHSLTWKRVHVTQLRRISVDEELNVICLMVLIGKKITSDGVEFTVQTDLFDDVGVVWQSSLYFVAPYAVTSAIPVAPPSNPVDVDIMRSTDESNITIGLACSQERLAEFDLGGAVDIERLNGWWNPSTPKVTPLWLLAAASSAIEKQGLEIVFPVMCHAQANGPTQNVPPTSDDLTCEVTAKTEDGSTKLITFNVSTSNRPALVSVHLQAACAFDHRREDLLLAGPTIVPNDQVSHGGAGFSSEKGDKDTKDTLRASYHDLSVPIVTIPETQRYTFAIVLRNRYQVKDILRERFPGKAMKATRHRLADQVAAMHLKCLRRLVQAGLGVILLDNDNSIPHENQKYNQTNNICVLIDPYKDSDLLLQEFKREKDELAIKRGQANARLGMDTMESVKNICFSPALELQLTHNIIHNAFRDCDKDDWVRTGIEHQQELTCWDVVDACFPLHDRVFNNAFFAEYRNKTFDFRVSKATTGNSERWAIEELRLHFGERVAFLFAFMHIYSKMLGPLTVVCGYVWNYYLLGLAVLGFGVVSLWAPAMLLVWERETRTLTEKWNLQNYKDTIFERNDENPKFEYVWAKNELTHEMEKQPKKSKKRLIRVTMLFFVALSSIVQCIILMPFLQWYVWSKLAPTCDSDRCKEIGCLQFLNCFASATNWFFWFLTLAFLYLPYGGRVQDVYRFLGMEWAIVYKWNPTLLTLDTLFVTPLVVTQLLNMVLETWLPYAIRVVKGKPMSCRNWTSTWMASFDARKRKHRMDTNMAAHKLADDVSRTTRFFVPVLGYSDDSNEYTAYQILAESKLPIFDTSSDYLDACIQFSYILMFTVVWPLLPFPAFCNNVLEVRGDAFRLLFGHRRPMPRRDWATVLHYANVMAITIVSALLVMYVYHFGAYASLNDGNYCDFTFADASMVPFQSIDFRVARSSAKCLGMRDQPWFKHQVLIFIALEHIGFGFRYLVLQMDKTPTSISNPSYLRLKQIRELTSQRTAHSGVFNYIGELRLIFDKYDVDRTDHLGERDLVLFLAEWMSKDPAELQKRSSLVFRYMDKNKVGKVPFSTCCLMLQHAHLDRFFSALLGIYDHLDDHRNQEVRLNCDDPMRIRRVLRAQSLEDHHRVREIRCRIFI</sequence>
<dbReference type="Gene3D" id="3.10.129.10">
    <property type="entry name" value="Hotdog Thioesterase"/>
    <property type="match status" value="1"/>
</dbReference>
<organism evidence="8 9">
    <name type="scientific">Aphanomyces astaci</name>
    <name type="common">Crayfish plague agent</name>
    <dbReference type="NCBI Taxonomy" id="112090"/>
    <lineage>
        <taxon>Eukaryota</taxon>
        <taxon>Sar</taxon>
        <taxon>Stramenopiles</taxon>
        <taxon>Oomycota</taxon>
        <taxon>Saprolegniomycetes</taxon>
        <taxon>Saprolegniales</taxon>
        <taxon>Verrucalvaceae</taxon>
        <taxon>Aphanomyces</taxon>
    </lineage>
</organism>
<dbReference type="PANTHER" id="PTHR12308:SF73">
    <property type="entry name" value="ANOCTAMIN"/>
    <property type="match status" value="1"/>
</dbReference>
<feature type="transmembrane region" description="Helical" evidence="6">
    <location>
        <begin position="1081"/>
        <end position="1098"/>
    </location>
</feature>
<evidence type="ECO:0000256" key="3">
    <source>
        <dbReference type="ARBA" id="ARBA00022837"/>
    </source>
</evidence>
<feature type="transmembrane region" description="Helical" evidence="6">
    <location>
        <begin position="1003"/>
        <end position="1028"/>
    </location>
</feature>
<accession>A0A397B2I7</accession>
<feature type="domain" description="Anoctamin transmembrane" evidence="7">
    <location>
        <begin position="630"/>
        <end position="763"/>
    </location>
</feature>
<dbReference type="VEuPathDB" id="FungiDB:H257_00035"/>
<dbReference type="InterPro" id="IPR011992">
    <property type="entry name" value="EF-hand-dom_pair"/>
</dbReference>
<proteinExistence type="predicted"/>